<dbReference type="HOGENOM" id="CLU_012066_3_1_1"/>
<dbReference type="PANTHER" id="PTHR33119:SF1">
    <property type="entry name" value="FE2OG DIOXYGENASE DOMAIN-CONTAINING PROTEIN"/>
    <property type="match status" value="1"/>
</dbReference>
<feature type="domain" description="DUF4246" evidence="2">
    <location>
        <begin position="2"/>
        <end position="64"/>
    </location>
</feature>
<evidence type="ECO:0000259" key="1">
    <source>
        <dbReference type="Pfam" id="PF14033"/>
    </source>
</evidence>
<dbReference type="STRING" id="914234.M2QV87"/>
<evidence type="ECO:0000313" key="4">
    <source>
        <dbReference type="Proteomes" id="UP000016930"/>
    </source>
</evidence>
<protein>
    <submittedName>
        <fullName evidence="3">Uncharacterized protein</fullName>
    </submittedName>
</protein>
<gene>
    <name evidence="3" type="ORF">CERSUDRAFT_124535</name>
</gene>
<evidence type="ECO:0000313" key="3">
    <source>
        <dbReference type="EMBL" id="EMD35985.1"/>
    </source>
</evidence>
<dbReference type="Pfam" id="PF14033">
    <property type="entry name" value="DUF4246"/>
    <property type="match status" value="1"/>
</dbReference>
<dbReference type="EMBL" id="KB445799">
    <property type="protein sequence ID" value="EMD35985.1"/>
    <property type="molecule type" value="Genomic_DNA"/>
</dbReference>
<name>M2QV87_CERS8</name>
<evidence type="ECO:0000259" key="2">
    <source>
        <dbReference type="Pfam" id="PF21666"/>
    </source>
</evidence>
<organism evidence="3 4">
    <name type="scientific">Ceriporiopsis subvermispora (strain B)</name>
    <name type="common">White-rot fungus</name>
    <name type="synonym">Gelatoporia subvermispora</name>
    <dbReference type="NCBI Taxonomy" id="914234"/>
    <lineage>
        <taxon>Eukaryota</taxon>
        <taxon>Fungi</taxon>
        <taxon>Dikarya</taxon>
        <taxon>Basidiomycota</taxon>
        <taxon>Agaricomycotina</taxon>
        <taxon>Agaricomycetes</taxon>
        <taxon>Polyporales</taxon>
        <taxon>Gelatoporiaceae</taxon>
        <taxon>Gelatoporia</taxon>
    </lineage>
</organism>
<proteinExistence type="predicted"/>
<dbReference type="InterPro" id="IPR025340">
    <property type="entry name" value="DUF4246"/>
</dbReference>
<dbReference type="AlphaFoldDB" id="M2QV87"/>
<sequence length="591" mass="67989">MFPAALNNDWASLPHIPSPFVFSEINAATLVERRMHRFVADITEKPRWYEKVFDEVVIGTWRQELKEQDAVLVERLWETKRDEHDVGVYDMYDEDVSAYIKHWPRDRVTDAQLDWVFGFLRWAASERDPETGIEMTGIRNVYRSNALIPAELKDQLIDAVSLLEDRPEEEKDWHPGSNEQVLDLVHPSLYCFRIGKSPISDPTTGQESVPTVEQYLASRPNLRGDYYPELASLQHQWLPTDFKVSNNGNVHPLGYINNMHPTRHAALYKAVVAIIGRFVPLWERVLTDVVNPSPAAIVPDPETWYDGIDRSTEPDYVEYMVAGKMSEYDGVYKEWSNKYQWPTVPEPAPFTPPSRQRPQDRAISFRGRTIQVIVKLANIMLTPEKPAYAGGSWHVEGMRNECIVATGIYYYASENISESRLAFRTAVDDITELPHEEDDFRGFRVVYGIEGSGGPMNQPLGPVVTKEDLCLAFPNIYQHRVAPFQLVDPTKPGVRKILCFFVVDPSQHILSTTVQVPPQQREWCDDAIAENERMMNLPFELHDMIREKIIEGTVTLEEAKEERAALMKERAHFVVTHTDKIFELEFNMCEH</sequence>
<dbReference type="InterPro" id="IPR049192">
    <property type="entry name" value="DUF4246_C"/>
</dbReference>
<dbReference type="OrthoDB" id="415532at2759"/>
<dbReference type="Proteomes" id="UP000016930">
    <property type="component" value="Unassembled WGS sequence"/>
</dbReference>
<reference evidence="3 4" key="1">
    <citation type="journal article" date="2012" name="Proc. Natl. Acad. Sci. U.S.A.">
        <title>Comparative genomics of Ceriporiopsis subvermispora and Phanerochaete chrysosporium provide insight into selective ligninolysis.</title>
        <authorList>
            <person name="Fernandez-Fueyo E."/>
            <person name="Ruiz-Duenas F.J."/>
            <person name="Ferreira P."/>
            <person name="Floudas D."/>
            <person name="Hibbett D.S."/>
            <person name="Canessa P."/>
            <person name="Larrondo L.F."/>
            <person name="James T.Y."/>
            <person name="Seelenfreund D."/>
            <person name="Lobos S."/>
            <person name="Polanco R."/>
            <person name="Tello M."/>
            <person name="Honda Y."/>
            <person name="Watanabe T."/>
            <person name="Watanabe T."/>
            <person name="Ryu J.S."/>
            <person name="Kubicek C.P."/>
            <person name="Schmoll M."/>
            <person name="Gaskell J."/>
            <person name="Hammel K.E."/>
            <person name="St John F.J."/>
            <person name="Vanden Wymelenberg A."/>
            <person name="Sabat G."/>
            <person name="Splinter BonDurant S."/>
            <person name="Syed K."/>
            <person name="Yadav J.S."/>
            <person name="Doddapaneni H."/>
            <person name="Subramanian V."/>
            <person name="Lavin J.L."/>
            <person name="Oguiza J.A."/>
            <person name="Perez G."/>
            <person name="Pisabarro A.G."/>
            <person name="Ramirez L."/>
            <person name="Santoyo F."/>
            <person name="Master E."/>
            <person name="Coutinho P.M."/>
            <person name="Henrissat B."/>
            <person name="Lombard V."/>
            <person name="Magnuson J.K."/>
            <person name="Kuees U."/>
            <person name="Hori C."/>
            <person name="Igarashi K."/>
            <person name="Samejima M."/>
            <person name="Held B.W."/>
            <person name="Barry K.W."/>
            <person name="LaButti K.M."/>
            <person name="Lapidus A."/>
            <person name="Lindquist E.A."/>
            <person name="Lucas S.M."/>
            <person name="Riley R."/>
            <person name="Salamov A.A."/>
            <person name="Hoffmeister D."/>
            <person name="Schwenk D."/>
            <person name="Hadar Y."/>
            <person name="Yarden O."/>
            <person name="de Vries R.P."/>
            <person name="Wiebenga A."/>
            <person name="Stenlid J."/>
            <person name="Eastwood D."/>
            <person name="Grigoriev I.V."/>
            <person name="Berka R.M."/>
            <person name="Blanchette R.A."/>
            <person name="Kersten P."/>
            <person name="Martinez A.T."/>
            <person name="Vicuna R."/>
            <person name="Cullen D."/>
        </authorList>
    </citation>
    <scope>NUCLEOTIDE SEQUENCE [LARGE SCALE GENOMIC DNA]</scope>
    <source>
        <strain evidence="3 4">B</strain>
    </source>
</reference>
<accession>M2QV87</accession>
<dbReference type="PANTHER" id="PTHR33119">
    <property type="entry name" value="IFI3P"/>
    <property type="match status" value="1"/>
</dbReference>
<dbReference type="Pfam" id="PF21666">
    <property type="entry name" value="DUF4246_N"/>
    <property type="match status" value="1"/>
</dbReference>
<keyword evidence="4" id="KW-1185">Reference proteome</keyword>
<feature type="domain" description="DUF4246" evidence="1">
    <location>
        <begin position="111"/>
        <end position="526"/>
    </location>
</feature>
<dbReference type="InterPro" id="IPR049207">
    <property type="entry name" value="DUF4246_N"/>
</dbReference>